<name>A0AAV4SRQ7_9ARAC</name>
<evidence type="ECO:0000313" key="2">
    <source>
        <dbReference type="EMBL" id="GIY35886.1"/>
    </source>
</evidence>
<gene>
    <name evidence="2" type="ORF">CDAR_44711</name>
</gene>
<dbReference type="Proteomes" id="UP001054837">
    <property type="component" value="Unassembled WGS sequence"/>
</dbReference>
<sequence>MNIKAKLTTKRKGIRTAFTFSINKMTAEFSKVNPDVSKLSVLETQFEDKFEKLANYQKEAEKALLQSAEYPQQKGIEIIIINLSL</sequence>
<reference evidence="2 3" key="1">
    <citation type="submission" date="2021-06" db="EMBL/GenBank/DDBJ databases">
        <title>Caerostris darwini draft genome.</title>
        <authorList>
            <person name="Kono N."/>
            <person name="Arakawa K."/>
        </authorList>
    </citation>
    <scope>NUCLEOTIDE SEQUENCE [LARGE SCALE GENOMIC DNA]</scope>
</reference>
<protein>
    <submittedName>
        <fullName evidence="2">Uncharacterized protein</fullName>
    </submittedName>
</protein>
<proteinExistence type="predicted"/>
<dbReference type="AlphaFoldDB" id="A0AAV4SRQ7"/>
<keyword evidence="1" id="KW-0175">Coiled coil</keyword>
<keyword evidence="3" id="KW-1185">Reference proteome</keyword>
<evidence type="ECO:0000313" key="3">
    <source>
        <dbReference type="Proteomes" id="UP001054837"/>
    </source>
</evidence>
<organism evidence="2 3">
    <name type="scientific">Caerostris darwini</name>
    <dbReference type="NCBI Taxonomy" id="1538125"/>
    <lineage>
        <taxon>Eukaryota</taxon>
        <taxon>Metazoa</taxon>
        <taxon>Ecdysozoa</taxon>
        <taxon>Arthropoda</taxon>
        <taxon>Chelicerata</taxon>
        <taxon>Arachnida</taxon>
        <taxon>Araneae</taxon>
        <taxon>Araneomorphae</taxon>
        <taxon>Entelegynae</taxon>
        <taxon>Araneoidea</taxon>
        <taxon>Araneidae</taxon>
        <taxon>Caerostris</taxon>
    </lineage>
</organism>
<comment type="caution">
    <text evidence="2">The sequence shown here is derived from an EMBL/GenBank/DDBJ whole genome shotgun (WGS) entry which is preliminary data.</text>
</comment>
<accession>A0AAV4SRQ7</accession>
<evidence type="ECO:0000256" key="1">
    <source>
        <dbReference type="SAM" id="Coils"/>
    </source>
</evidence>
<feature type="coiled-coil region" evidence="1">
    <location>
        <begin position="39"/>
        <end position="66"/>
    </location>
</feature>
<dbReference type="EMBL" id="BPLQ01008203">
    <property type="protein sequence ID" value="GIY35886.1"/>
    <property type="molecule type" value="Genomic_DNA"/>
</dbReference>